<comment type="catalytic activity">
    <reaction evidence="1 9">
        <text>guanosine(46) in tRNA + S-adenosyl-L-methionine = N(7)-methylguanosine(46) in tRNA + S-adenosyl-L-homocysteine</text>
        <dbReference type="Rhea" id="RHEA:42708"/>
        <dbReference type="Rhea" id="RHEA-COMP:10188"/>
        <dbReference type="Rhea" id="RHEA-COMP:10189"/>
        <dbReference type="ChEBI" id="CHEBI:57856"/>
        <dbReference type="ChEBI" id="CHEBI:59789"/>
        <dbReference type="ChEBI" id="CHEBI:74269"/>
        <dbReference type="ChEBI" id="CHEBI:74480"/>
        <dbReference type="EC" id="2.1.1.33"/>
    </reaction>
</comment>
<dbReference type="SUPFAM" id="SSF53335">
    <property type="entry name" value="S-adenosyl-L-methionine-dependent methyltransferases"/>
    <property type="match status" value="1"/>
</dbReference>
<evidence type="ECO:0000313" key="10">
    <source>
        <dbReference type="EMBL" id="AFJ63167.1"/>
    </source>
</evidence>
<evidence type="ECO:0000256" key="6">
    <source>
        <dbReference type="ARBA" id="ARBA00022694"/>
    </source>
</evidence>
<sequence>MRFYASHECSGPGSLFFYAAGAFKRRLRLFMFHDMLLLEIIDRGVNHMRMRHKPWANDFLAENADIAISDPAQYKGRWNTVFGNDNPIHIEVGTGKGQFISGMAKQNPDINYIGIELFKSVIVTAVQKVKDSGAHNVRLLNIDAETLNDVFERGEIKRVYLNFSDPWPKNRHEKRRLTFKTFLKKYEEVMGETGEIHFKTDNRGLFEYSLKSFSEYGLLLTEVSLDLHNSDPKGNIMTEYEEKFSALGQPIYRAEVEWRTKDRL</sequence>
<evidence type="ECO:0000256" key="4">
    <source>
        <dbReference type="ARBA" id="ARBA00022679"/>
    </source>
</evidence>
<feature type="binding site" evidence="9">
    <location>
        <position position="201"/>
    </location>
    <ligand>
        <name>substrate</name>
    </ligand>
</feature>
<evidence type="ECO:0000256" key="5">
    <source>
        <dbReference type="ARBA" id="ARBA00022691"/>
    </source>
</evidence>
<dbReference type="GO" id="GO:0008176">
    <property type="term" value="F:tRNA (guanine(46)-N7)-methyltransferase activity"/>
    <property type="evidence" value="ECO:0007669"/>
    <property type="project" value="UniProtKB-UniRule"/>
</dbReference>
<feature type="binding site" evidence="9">
    <location>
        <begin position="238"/>
        <end position="241"/>
    </location>
    <ligand>
        <name>substrate</name>
    </ligand>
</feature>
<name>I2C943_BACAY</name>
<dbReference type="PANTHER" id="PTHR23417">
    <property type="entry name" value="3-DEOXY-D-MANNO-OCTULOSONIC-ACID TRANSFERASE/TRNA GUANINE-N 7 - -METHYLTRANSFERASE"/>
    <property type="match status" value="1"/>
</dbReference>
<comment type="pathway">
    <text evidence="7 9">tRNA modification; N(7)-methylguanine-tRNA biosynthesis.</text>
</comment>
<proteinExistence type="inferred from homology"/>
<dbReference type="InterPro" id="IPR003358">
    <property type="entry name" value="tRNA_(Gua-N-7)_MeTrfase_Trmb"/>
</dbReference>
<feature type="binding site" evidence="9">
    <location>
        <position position="91"/>
    </location>
    <ligand>
        <name>S-adenosyl-L-methionine</name>
        <dbReference type="ChEBI" id="CHEBI:59789"/>
    </ligand>
</feature>
<dbReference type="PANTHER" id="PTHR23417:SF14">
    <property type="entry name" value="PENTACOTRIPEPTIDE-REPEAT REGION OF PRORP DOMAIN-CONTAINING PROTEIN"/>
    <property type="match status" value="1"/>
</dbReference>
<dbReference type="AlphaFoldDB" id="I2C943"/>
<feature type="binding site" evidence="9">
    <location>
        <position position="165"/>
    </location>
    <ligand>
        <name>S-adenosyl-L-methionine</name>
        <dbReference type="ChEBI" id="CHEBI:59789"/>
    </ligand>
</feature>
<reference evidence="10 11" key="1">
    <citation type="journal article" date="2012" name="J. Biotechnol.">
        <title>Genome sequence of the plant growth promoting strain Bacillus amyloliquefaciens subsp. plantarum B9601-Y2 and expression of mersacidin and other secondary metabolites.</title>
        <authorList>
            <person name="He P."/>
            <person name="Hao K."/>
            <person name="Blom J."/>
            <person name="Ruckert C."/>
            <person name="Vater J."/>
            <person name="Mao Z."/>
            <person name="Wu Y."/>
            <person name="Hou M."/>
            <person name="He P."/>
            <person name="He Y."/>
            <person name="Borriss R."/>
        </authorList>
    </citation>
    <scope>NUCLEOTIDE SEQUENCE [LARGE SCALE GENOMIC DNA]</scope>
    <source>
        <strain evidence="10">Y2</strain>
    </source>
</reference>
<dbReference type="FunFam" id="3.40.50.150:FF:000035">
    <property type="entry name" value="tRNA (guanine-N(7)-)-methyltransferase"/>
    <property type="match status" value="1"/>
</dbReference>
<keyword evidence="3 9" id="KW-0489">Methyltransferase</keyword>
<feature type="region of interest" description="Interaction with RNA" evidence="9">
    <location>
        <begin position="171"/>
        <end position="176"/>
    </location>
</feature>
<dbReference type="InterPro" id="IPR029063">
    <property type="entry name" value="SAM-dependent_MTases_sf"/>
</dbReference>
<dbReference type="UniPathway" id="UPA00989"/>
<dbReference type="PATRIC" id="fig|1126211.3.peg.3128"/>
<keyword evidence="4 9" id="KW-0808">Transferase</keyword>
<feature type="binding site" evidence="9">
    <location>
        <position position="169"/>
    </location>
    <ligand>
        <name>substrate</name>
    </ligand>
</feature>
<feature type="binding site" evidence="9">
    <location>
        <position position="143"/>
    </location>
    <ligand>
        <name>S-adenosyl-L-methionine</name>
        <dbReference type="ChEBI" id="CHEBI:59789"/>
    </ligand>
</feature>
<evidence type="ECO:0000256" key="9">
    <source>
        <dbReference type="HAMAP-Rule" id="MF_01057"/>
    </source>
</evidence>
<evidence type="ECO:0000313" key="11">
    <source>
        <dbReference type="Proteomes" id="UP000002878"/>
    </source>
</evidence>
<dbReference type="Gene3D" id="3.40.50.150">
    <property type="entry name" value="Vaccinia Virus protein VP39"/>
    <property type="match status" value="1"/>
</dbReference>
<keyword evidence="6 9" id="KW-0819">tRNA processing</keyword>
<keyword evidence="5 9" id="KW-0949">S-adenosyl-L-methionine</keyword>
<dbReference type="GO" id="GO:0043527">
    <property type="term" value="C:tRNA methyltransferase complex"/>
    <property type="evidence" value="ECO:0007669"/>
    <property type="project" value="TreeGrafter"/>
</dbReference>
<dbReference type="EMBL" id="CP003332">
    <property type="protein sequence ID" value="AFJ63167.1"/>
    <property type="molecule type" value="Genomic_DNA"/>
</dbReference>
<evidence type="ECO:0000256" key="8">
    <source>
        <dbReference type="ARBA" id="ARBA00060767"/>
    </source>
</evidence>
<protein>
    <recommendedName>
        <fullName evidence="9">tRNA (guanine-N(7)-)-methyltransferase</fullName>
        <ecNumber evidence="9">2.1.1.33</ecNumber>
    </recommendedName>
    <alternativeName>
        <fullName evidence="9">tRNA (guanine(46)-N(7))-methyltransferase</fullName>
    </alternativeName>
    <alternativeName>
        <fullName evidence="9">tRNA(m7G46)-methyltransferase</fullName>
    </alternativeName>
</protein>
<organism evidence="10 11">
    <name type="scientific">Bacillus amyloliquefaciens (strain Y2)</name>
    <name type="common">Bacillus amyloliquefaciens subsp. plantarum (strain B9601-Y2)</name>
    <dbReference type="NCBI Taxonomy" id="1155777"/>
    <lineage>
        <taxon>Bacteria</taxon>
        <taxon>Bacillati</taxon>
        <taxon>Bacillota</taxon>
        <taxon>Bacilli</taxon>
        <taxon>Bacillales</taxon>
        <taxon>Bacillaceae</taxon>
        <taxon>Bacillus</taxon>
        <taxon>Bacillus amyloliquefaciens group</taxon>
    </lineage>
</organism>
<dbReference type="PROSITE" id="PS51625">
    <property type="entry name" value="SAM_MT_TRMB"/>
    <property type="match status" value="1"/>
</dbReference>
<dbReference type="Pfam" id="PF02390">
    <property type="entry name" value="Methyltransf_4"/>
    <property type="match status" value="1"/>
</dbReference>
<dbReference type="HOGENOM" id="CLU_050910_2_1_9"/>
<comment type="similarity">
    <text evidence="8 9">Belongs to the class I-like SAM-binding methyltransferase superfamily. TrmB family.</text>
</comment>
<evidence type="ECO:0000256" key="2">
    <source>
        <dbReference type="ARBA" id="ARBA00003015"/>
    </source>
</evidence>
<dbReference type="NCBIfam" id="TIGR00091">
    <property type="entry name" value="tRNA (guanosine(46)-N7)-methyltransferase TrmB"/>
    <property type="match status" value="1"/>
</dbReference>
<accession>I2C943</accession>
<dbReference type="Proteomes" id="UP000002878">
    <property type="component" value="Chromosome"/>
</dbReference>
<feature type="binding site" evidence="9">
    <location>
        <position position="116"/>
    </location>
    <ligand>
        <name>S-adenosyl-L-methionine</name>
        <dbReference type="ChEBI" id="CHEBI:59789"/>
    </ligand>
</feature>
<dbReference type="EC" id="2.1.1.33" evidence="9"/>
<comment type="function">
    <text evidence="2 9">Catalyzes the formation of N(7)-methylguanine at position 46 (m7G46) in tRNA.</text>
</comment>
<evidence type="ECO:0000256" key="7">
    <source>
        <dbReference type="ARBA" id="ARBA00060552"/>
    </source>
</evidence>
<evidence type="ECO:0000256" key="3">
    <source>
        <dbReference type="ARBA" id="ARBA00022603"/>
    </source>
</evidence>
<evidence type="ECO:0000256" key="1">
    <source>
        <dbReference type="ARBA" id="ARBA00000142"/>
    </source>
</evidence>
<dbReference type="NCBIfam" id="NF001080">
    <property type="entry name" value="PRK00121.2-2"/>
    <property type="match status" value="1"/>
</dbReference>
<dbReference type="InterPro" id="IPR055361">
    <property type="entry name" value="tRNA_methyltr_TrmB_bact"/>
</dbReference>
<dbReference type="CDD" id="cd02440">
    <property type="entry name" value="AdoMet_MTases"/>
    <property type="match status" value="1"/>
</dbReference>
<dbReference type="KEGG" id="bqy:MUS_3283"/>
<gene>
    <name evidence="9 10" type="primary">trmB</name>
    <name evidence="10" type="ORF">MUS_3283</name>
</gene>
<dbReference type="HAMAP" id="MF_01057">
    <property type="entry name" value="tRNA_methyltr_TrmB"/>
    <property type="match status" value="1"/>
</dbReference>